<name>A0AAW9R4R9_9GAMM</name>
<dbReference type="InterPro" id="IPR006935">
    <property type="entry name" value="Helicase/UvrB_N"/>
</dbReference>
<dbReference type="InterPro" id="IPR025202">
    <property type="entry name" value="PLD-like_dom"/>
</dbReference>
<organism evidence="4 5">
    <name type="scientific">Denitratimonas tolerans</name>
    <dbReference type="NCBI Taxonomy" id="1338420"/>
    <lineage>
        <taxon>Bacteria</taxon>
        <taxon>Pseudomonadati</taxon>
        <taxon>Pseudomonadota</taxon>
        <taxon>Gammaproteobacteria</taxon>
        <taxon>Lysobacterales</taxon>
        <taxon>Lysobacteraceae</taxon>
        <taxon>Denitratimonas</taxon>
    </lineage>
</organism>
<feature type="domain" description="PLD phosphodiesterase" evidence="1">
    <location>
        <begin position="100"/>
        <end position="129"/>
    </location>
</feature>
<dbReference type="Pfam" id="PF13091">
    <property type="entry name" value="PLDc_2"/>
    <property type="match status" value="1"/>
</dbReference>
<sequence>MQEPLSKSVVGNLPGQRRMLDVVRDALLSANRVSIAVSFFRYSGFGLICEELEQFQARGGTLRLLVSTYMCVTQPEALKAVLEYPGVISRLHLAHQQGCKDQGLHAKMYVIEDEPAECWIGSSNFTKGGLSTNIEANLRHVGQHELLEAQGLFEYLWLREDAFPLSHELIDAYAQTVRQSLVQPAKIPATHIDQSQPVYGSERNVKPNQAQVEALTRLNELRESGERRAAVVAAPGVGKTFLAAFDALAHGARSLLFLSNRLEHLTQAERTFNSVFGDTRIYGRAYGGRLDTNVDFVFATIASASNSTKLTGRTFEYVVVDEFHHASAPSYRALLAQLDYDFLLGLTATPERQDGHDVLALCDYNVAYEVRLVEAINRGWLLPFHYFGIADESVDYGSIPWRSGGFDPERLENALMVENRVDEMLHHCRIRGFDGPKRIAVGFCAGVRHAQYMADALRRRGIEARAVTGMDHVAEREKIYKQLQDPSHPLEWLFVADVLNEGVDLPAINTVVFLRPTESATIFIQQLGRGLRLTPQSEVLTVLDFVGHHRSAWLAVDALDALSDRNAPRGPSTVPLLDITPPKDCEIVLDAKTVEILKKVQRYAPSRKDLCLTAYKRLHQELDISRPQLVDLLSDANMPTPSDVRSAFGSWIGLRQAAEDAQAWELSLDRDSASYQLLLSAEKDWQAQRVYPYAALWGMCAMPDDPDAGYEAFYQRFPRWRAEYKPYAESKVADTLKRKLGDLFDGVGLTKGARQEIPADLLREEIEGRIQYTLEKDFRSRHGGILRRPEALDLHRGYSRQEIVNHFNSQYDPARHNMGVMTFDCAGEHIVIITKLDTSSAIARHQYTNRIKDDSHFMWTSQNKQTRNSGTGRMIVEHRNLGITLHLFVQPSSHSMASYLGPVDFISAEEDAPMRVTFQLRNRIPSMVIEQLQGEQRKD</sequence>
<dbReference type="Pfam" id="PF00271">
    <property type="entry name" value="Helicase_C"/>
    <property type="match status" value="1"/>
</dbReference>
<dbReference type="CDD" id="cd18799">
    <property type="entry name" value="SF2_C_EcoAI-like"/>
    <property type="match status" value="1"/>
</dbReference>
<evidence type="ECO:0000313" key="5">
    <source>
        <dbReference type="Proteomes" id="UP001364472"/>
    </source>
</evidence>
<dbReference type="GO" id="GO:0016887">
    <property type="term" value="F:ATP hydrolysis activity"/>
    <property type="evidence" value="ECO:0007669"/>
    <property type="project" value="TreeGrafter"/>
</dbReference>
<dbReference type="AlphaFoldDB" id="A0AAW9R4R9"/>
<dbReference type="PROSITE" id="PS51192">
    <property type="entry name" value="HELICASE_ATP_BIND_1"/>
    <property type="match status" value="1"/>
</dbReference>
<dbReference type="PANTHER" id="PTHR47962:SF4">
    <property type="entry name" value="HELICASE"/>
    <property type="match status" value="1"/>
</dbReference>
<dbReference type="PROSITE" id="PS50035">
    <property type="entry name" value="PLD"/>
    <property type="match status" value="1"/>
</dbReference>
<gene>
    <name evidence="4" type="ORF">WB794_07780</name>
</gene>
<dbReference type="Gene3D" id="3.40.50.300">
    <property type="entry name" value="P-loop containing nucleotide triphosphate hydrolases"/>
    <property type="match status" value="2"/>
</dbReference>
<dbReference type="SMART" id="SM00490">
    <property type="entry name" value="HELICc"/>
    <property type="match status" value="1"/>
</dbReference>
<comment type="caution">
    <text evidence="4">The sequence shown here is derived from an EMBL/GenBank/DDBJ whole genome shotgun (WGS) entry which is preliminary data.</text>
</comment>
<feature type="domain" description="Helicase C-terminal" evidence="3">
    <location>
        <begin position="420"/>
        <end position="580"/>
    </location>
</feature>
<feature type="domain" description="Helicase ATP-binding" evidence="2">
    <location>
        <begin position="220"/>
        <end position="368"/>
    </location>
</feature>
<dbReference type="PROSITE" id="PS51194">
    <property type="entry name" value="HELICASE_CTER"/>
    <property type="match status" value="1"/>
</dbReference>
<dbReference type="InterPro" id="IPR021835">
    <property type="entry name" value="DUF3427"/>
</dbReference>
<dbReference type="InterPro" id="IPR027417">
    <property type="entry name" value="P-loop_NTPase"/>
</dbReference>
<dbReference type="GO" id="GO:0005524">
    <property type="term" value="F:ATP binding"/>
    <property type="evidence" value="ECO:0007669"/>
    <property type="project" value="InterPro"/>
</dbReference>
<dbReference type="InterPro" id="IPR052511">
    <property type="entry name" value="ATP-dep_Helicase"/>
</dbReference>
<dbReference type="SUPFAM" id="SSF56024">
    <property type="entry name" value="Phospholipase D/nuclease"/>
    <property type="match status" value="1"/>
</dbReference>
<evidence type="ECO:0000259" key="3">
    <source>
        <dbReference type="PROSITE" id="PS51194"/>
    </source>
</evidence>
<dbReference type="Proteomes" id="UP001364472">
    <property type="component" value="Unassembled WGS sequence"/>
</dbReference>
<keyword evidence="5" id="KW-1185">Reference proteome</keyword>
<dbReference type="GO" id="GO:0006793">
    <property type="term" value="P:phosphorus metabolic process"/>
    <property type="evidence" value="ECO:0007669"/>
    <property type="project" value="UniProtKB-ARBA"/>
</dbReference>
<proteinExistence type="predicted"/>
<dbReference type="GO" id="GO:0003677">
    <property type="term" value="F:DNA binding"/>
    <property type="evidence" value="ECO:0007669"/>
    <property type="project" value="InterPro"/>
</dbReference>
<reference evidence="4 5" key="1">
    <citation type="journal article" date="2016" name="Antonie Van Leeuwenhoek">
        <title>Denitratimonas tolerans gen. nov., sp. nov., a denitrifying bacterium isolated from a bioreactor for tannery wastewater treatment.</title>
        <authorList>
            <person name="Han S.I."/>
            <person name="Kim J.O."/>
            <person name="Lee Y.R."/>
            <person name="Ekpeghere K.I."/>
            <person name="Koh S.C."/>
            <person name="Whang K.S."/>
        </authorList>
    </citation>
    <scope>NUCLEOTIDE SEQUENCE [LARGE SCALE GENOMIC DNA]</scope>
    <source>
        <strain evidence="4 5">KACC 17565</strain>
    </source>
</reference>
<dbReference type="Pfam" id="PF04851">
    <property type="entry name" value="ResIII"/>
    <property type="match status" value="1"/>
</dbReference>
<dbReference type="InterPro" id="IPR001650">
    <property type="entry name" value="Helicase_C-like"/>
</dbReference>
<accession>A0AAW9R4R9</accession>
<dbReference type="InterPro" id="IPR014001">
    <property type="entry name" value="Helicase_ATP-bd"/>
</dbReference>
<dbReference type="EMBL" id="JBBDHC010000009">
    <property type="protein sequence ID" value="MEJ1249569.1"/>
    <property type="molecule type" value="Genomic_DNA"/>
</dbReference>
<dbReference type="InterPro" id="IPR001736">
    <property type="entry name" value="PLipase_D/transphosphatidylase"/>
</dbReference>
<dbReference type="RefSeq" id="WP_337335286.1">
    <property type="nucleotide sequence ID" value="NZ_JBBDHC010000009.1"/>
</dbReference>
<dbReference type="PANTHER" id="PTHR47962">
    <property type="entry name" value="ATP-DEPENDENT HELICASE LHR-RELATED-RELATED"/>
    <property type="match status" value="1"/>
</dbReference>
<evidence type="ECO:0000313" key="4">
    <source>
        <dbReference type="EMBL" id="MEJ1249569.1"/>
    </source>
</evidence>
<dbReference type="Pfam" id="PF11907">
    <property type="entry name" value="DUF3427"/>
    <property type="match status" value="1"/>
</dbReference>
<dbReference type="SUPFAM" id="SSF52540">
    <property type="entry name" value="P-loop containing nucleoside triphosphate hydrolases"/>
    <property type="match status" value="1"/>
</dbReference>
<dbReference type="Gene3D" id="3.30.870.10">
    <property type="entry name" value="Endonuclease Chain A"/>
    <property type="match status" value="1"/>
</dbReference>
<dbReference type="SMART" id="SM00487">
    <property type="entry name" value="DEXDc"/>
    <property type="match status" value="1"/>
</dbReference>
<protein>
    <submittedName>
        <fullName evidence="4">DUF3427 domain-containing protein</fullName>
    </submittedName>
</protein>
<evidence type="ECO:0000259" key="1">
    <source>
        <dbReference type="PROSITE" id="PS50035"/>
    </source>
</evidence>
<evidence type="ECO:0000259" key="2">
    <source>
        <dbReference type="PROSITE" id="PS51192"/>
    </source>
</evidence>